<accession>A0A158R5D6</accession>
<name>A0A158R5D6_9BILA</name>
<dbReference type="InterPro" id="IPR008936">
    <property type="entry name" value="Rho_GTPase_activation_prot"/>
</dbReference>
<dbReference type="PANTHER" id="PTHR45899:SF2">
    <property type="entry name" value="RHO GTPASE ACTIVATING PROTEIN AT 15B, ISOFORM C"/>
    <property type="match status" value="1"/>
</dbReference>
<dbReference type="PROSITE" id="PS50238">
    <property type="entry name" value="RHOGAP"/>
    <property type="match status" value="1"/>
</dbReference>
<organism evidence="3 4">
    <name type="scientific">Syphacia muris</name>
    <dbReference type="NCBI Taxonomy" id="451379"/>
    <lineage>
        <taxon>Eukaryota</taxon>
        <taxon>Metazoa</taxon>
        <taxon>Ecdysozoa</taxon>
        <taxon>Nematoda</taxon>
        <taxon>Chromadorea</taxon>
        <taxon>Rhabditida</taxon>
        <taxon>Spirurina</taxon>
        <taxon>Oxyuridomorpha</taxon>
        <taxon>Oxyuroidea</taxon>
        <taxon>Oxyuridae</taxon>
        <taxon>Syphacia</taxon>
    </lineage>
</organism>
<dbReference type="InterPro" id="IPR000198">
    <property type="entry name" value="RhoGAP_dom"/>
</dbReference>
<dbReference type="SUPFAM" id="SSF48350">
    <property type="entry name" value="GTPase activation domain, GAP"/>
    <property type="match status" value="1"/>
</dbReference>
<feature type="region of interest" description="Disordered" evidence="1">
    <location>
        <begin position="1"/>
        <end position="22"/>
    </location>
</feature>
<feature type="domain" description="Rho-GAP" evidence="2">
    <location>
        <begin position="535"/>
        <end position="733"/>
    </location>
</feature>
<protein>
    <submittedName>
        <fullName evidence="4">Rho-GAP domain-containing protein</fullName>
    </submittedName>
</protein>
<dbReference type="GO" id="GO:0005547">
    <property type="term" value="F:phosphatidylinositol-3,4,5-trisphosphate binding"/>
    <property type="evidence" value="ECO:0007669"/>
    <property type="project" value="TreeGrafter"/>
</dbReference>
<sequence>MERPIPAPRTRSQRLKPPVPERSFTYSTCQKKVQEVPDVVVRTAPSAATAVNFSTDPSTSEKDDLVLSSTHAVPNTEGCHLLLEKSSVGKFSELHNKNAELVDLPSLPLLNQVQDLRECGKVINDKQDSPPPVPSRNKSLQLLSKNVAASLSDDGSGLKTCEAITGTFFDVPDVGTLANERSVAERGFNSDYMRCNVTYNGAEANSLCDKDHDLIDLKSHSIAGESYNEAERQIGGSKDAPDSSDSFLDCSVLDKPLDKGLWNPRYMGLEEYRKLVKATDDGVLDVFKEESSLRSRSQSFEDDLSFTASEIQSIKDFQQEQSVVEGHSICFSGFVHLILHKKDRGKVWGVLRDSKLSFFRSEDEDESVLLGPFDLTNTLYVGRNPKKTSEVELCIRENSMCIHLSLVTDTPLNWVFLIIQCFMPKHDILNQEEDIDAGGIVWIRQGITCPWVEGWMHVDYKQRRLLYTLDRKVEVFALDIRKLIAMKSNVMKADWCASIAGSQKGPFMLTWEGCSLYIQAYNDTITSLWAEKLCSEMKKTSNKLEDCKLTKHDVPVLVDKCINFIWGFGLHQPGLYRRNGSMIDARFLMEELKEDPANVYIPSNGEDMVNVVADVLRSFFRQLDSPLIPKNIHAQLFAISKTKDSDRLKKYHEVLINLPRVRLQTLRRLLGHLKEVAEYAESNSATIDNLASVFGPTLFTVEQDDNTNGDDYNKVVQQIVVLKDLLENYKLIFQESINETRVKNEIIKKANPPKPRAEGLLVAIHLRERDSFTFNVQSALTAEQVSEEAKNRPSFNKNDSDVQFALFEVIKSGQLERRVGWKEKMSSMVAGRWIDWDSSGDCYLIFKPDPLPFSYSFRAFAENVKIASPGTKSFSTCHLKLDISKALIVQCNKSLKEVNSWAVDDLLWFNGHEASRKPPYNYTLTFLVLKKGFKYKSKFIGYCLAFSNNTDRLFWLNTALNAQRDFQPLPSNGSPL</sequence>
<dbReference type="GO" id="GO:0007165">
    <property type="term" value="P:signal transduction"/>
    <property type="evidence" value="ECO:0007669"/>
    <property type="project" value="InterPro"/>
</dbReference>
<dbReference type="AlphaFoldDB" id="A0A158R5D6"/>
<dbReference type="CDD" id="cd17113">
    <property type="entry name" value="RA_ARAPs"/>
    <property type="match status" value="1"/>
</dbReference>
<keyword evidence="3" id="KW-1185">Reference proteome</keyword>
<dbReference type="Gene3D" id="1.10.555.10">
    <property type="entry name" value="Rho GTPase activation protein"/>
    <property type="match status" value="1"/>
</dbReference>
<dbReference type="WBParaSite" id="SMUV_0000638801-mRNA-1">
    <property type="protein sequence ID" value="SMUV_0000638801-mRNA-1"/>
    <property type="gene ID" value="SMUV_0000638801"/>
</dbReference>
<reference evidence="4" key="1">
    <citation type="submission" date="2016-04" db="UniProtKB">
        <authorList>
            <consortium name="WormBaseParasite"/>
        </authorList>
    </citation>
    <scope>IDENTIFICATION</scope>
</reference>
<evidence type="ECO:0000313" key="4">
    <source>
        <dbReference type="WBParaSite" id="SMUV_0000638801-mRNA-1"/>
    </source>
</evidence>
<dbReference type="Proteomes" id="UP000046393">
    <property type="component" value="Unplaced"/>
</dbReference>
<dbReference type="SMART" id="SM00324">
    <property type="entry name" value="RhoGAP"/>
    <property type="match status" value="1"/>
</dbReference>
<dbReference type="Pfam" id="PF00620">
    <property type="entry name" value="RhoGAP"/>
    <property type="match status" value="1"/>
</dbReference>
<dbReference type="PANTHER" id="PTHR45899">
    <property type="entry name" value="RHO GTPASE ACTIVATING PROTEIN AT 15B, ISOFORM C"/>
    <property type="match status" value="1"/>
</dbReference>
<evidence type="ECO:0000259" key="2">
    <source>
        <dbReference type="PROSITE" id="PS50238"/>
    </source>
</evidence>
<dbReference type="STRING" id="451379.A0A158R5D6"/>
<dbReference type="GO" id="GO:0005737">
    <property type="term" value="C:cytoplasm"/>
    <property type="evidence" value="ECO:0007669"/>
    <property type="project" value="TreeGrafter"/>
</dbReference>
<dbReference type="InterPro" id="IPR052227">
    <property type="entry name" value="Arf-Rho-GAP_ANK-PH_domain"/>
</dbReference>
<evidence type="ECO:0000313" key="3">
    <source>
        <dbReference type="Proteomes" id="UP000046393"/>
    </source>
</evidence>
<evidence type="ECO:0000256" key="1">
    <source>
        <dbReference type="SAM" id="MobiDB-lite"/>
    </source>
</evidence>
<proteinExistence type="predicted"/>